<dbReference type="InterPro" id="IPR012947">
    <property type="entry name" value="tRNA_SAD"/>
</dbReference>
<evidence type="ECO:0000256" key="4">
    <source>
        <dbReference type="ARBA" id="ARBA00017959"/>
    </source>
</evidence>
<evidence type="ECO:0000256" key="6">
    <source>
        <dbReference type="ARBA" id="ARBA00022598"/>
    </source>
</evidence>
<keyword evidence="12" id="KW-0648">Protein biosynthesis</keyword>
<dbReference type="InterPro" id="IPR050058">
    <property type="entry name" value="Ala-tRNA_ligase"/>
</dbReference>
<dbReference type="SMART" id="SM00863">
    <property type="entry name" value="tRNA_SAD"/>
    <property type="match status" value="1"/>
</dbReference>
<dbReference type="PRINTS" id="PR00980">
    <property type="entry name" value="TRNASYNTHALA"/>
</dbReference>
<dbReference type="SUPFAM" id="SSF101353">
    <property type="entry name" value="Putative anticodon-binding domain of alanyl-tRNA synthetase (AlaRS)"/>
    <property type="match status" value="1"/>
</dbReference>
<dbReference type="AlphaFoldDB" id="A0A660SCR1"/>
<dbReference type="InterPro" id="IPR009000">
    <property type="entry name" value="Transl_B-barrel_sf"/>
</dbReference>
<evidence type="ECO:0000256" key="5">
    <source>
        <dbReference type="ARBA" id="ARBA00022555"/>
    </source>
</evidence>
<dbReference type="PANTHER" id="PTHR11777">
    <property type="entry name" value="ALANYL-TRNA SYNTHETASE"/>
    <property type="match status" value="1"/>
</dbReference>
<dbReference type="HAMAP" id="MF_00036_B">
    <property type="entry name" value="Ala_tRNA_synth_B"/>
    <property type="match status" value="1"/>
</dbReference>
<dbReference type="Gene3D" id="2.40.30.130">
    <property type="match status" value="1"/>
</dbReference>
<dbReference type="SUPFAM" id="SSF55186">
    <property type="entry name" value="ThrRS/AlaRS common domain"/>
    <property type="match status" value="1"/>
</dbReference>
<dbReference type="CDD" id="cd00673">
    <property type="entry name" value="AlaRS_core"/>
    <property type="match status" value="1"/>
</dbReference>
<evidence type="ECO:0000256" key="1">
    <source>
        <dbReference type="ARBA" id="ARBA00001947"/>
    </source>
</evidence>
<dbReference type="Gene3D" id="3.30.930.10">
    <property type="entry name" value="Bira Bifunctional Protein, Domain 2"/>
    <property type="match status" value="1"/>
</dbReference>
<dbReference type="InterPro" id="IPR018163">
    <property type="entry name" value="Thr/Ala-tRNA-synth_IIc_edit"/>
</dbReference>
<dbReference type="GO" id="GO:0005829">
    <property type="term" value="C:cytosol"/>
    <property type="evidence" value="ECO:0007669"/>
    <property type="project" value="TreeGrafter"/>
</dbReference>
<keyword evidence="10" id="KW-0067">ATP-binding</keyword>
<evidence type="ECO:0000256" key="2">
    <source>
        <dbReference type="ARBA" id="ARBA00008226"/>
    </source>
</evidence>
<dbReference type="GO" id="GO:0000049">
    <property type="term" value="F:tRNA binding"/>
    <property type="evidence" value="ECO:0007669"/>
    <property type="project" value="UniProtKB-KW"/>
</dbReference>
<keyword evidence="7" id="KW-0479">Metal-binding</keyword>
<reference evidence="16 17" key="1">
    <citation type="submission" date="2018-06" db="EMBL/GenBank/DDBJ databases">
        <title>Extensive metabolic versatility and redundancy in microbially diverse, dynamic hydrothermal sediments.</title>
        <authorList>
            <person name="Dombrowski N."/>
            <person name="Teske A."/>
            <person name="Baker B.J."/>
        </authorList>
    </citation>
    <scope>NUCLEOTIDE SEQUENCE [LARGE SCALE GENOMIC DNA]</scope>
    <source>
        <strain evidence="16">B10_G13</strain>
    </source>
</reference>
<dbReference type="PROSITE" id="PS50860">
    <property type="entry name" value="AA_TRNA_LIGASE_II_ALA"/>
    <property type="match status" value="1"/>
</dbReference>
<dbReference type="Gene3D" id="3.30.980.10">
    <property type="entry name" value="Threonyl-trna Synthetase, Chain A, domain 2"/>
    <property type="match status" value="1"/>
</dbReference>
<keyword evidence="9" id="KW-0862">Zinc</keyword>
<evidence type="ECO:0000256" key="7">
    <source>
        <dbReference type="ARBA" id="ARBA00022723"/>
    </source>
</evidence>
<keyword evidence="5" id="KW-0820">tRNA-binding</keyword>
<feature type="non-terminal residue" evidence="16">
    <location>
        <position position="752"/>
    </location>
</feature>
<comment type="similarity">
    <text evidence="2">Belongs to the class-II aminoacyl-tRNA synthetase family.</text>
</comment>
<dbReference type="SUPFAM" id="SSF50447">
    <property type="entry name" value="Translation proteins"/>
    <property type="match status" value="1"/>
</dbReference>
<dbReference type="InterPro" id="IPR045864">
    <property type="entry name" value="aa-tRNA-synth_II/BPL/LPL"/>
</dbReference>
<dbReference type="NCBIfam" id="TIGR00344">
    <property type="entry name" value="alaS"/>
    <property type="match status" value="1"/>
</dbReference>
<evidence type="ECO:0000256" key="11">
    <source>
        <dbReference type="ARBA" id="ARBA00022884"/>
    </source>
</evidence>
<accession>A0A660SCR1</accession>
<dbReference type="FunFam" id="3.30.930.10:FF:000004">
    <property type="entry name" value="Alanine--tRNA ligase"/>
    <property type="match status" value="1"/>
</dbReference>
<dbReference type="InterPro" id="IPR018162">
    <property type="entry name" value="Ala-tRNA-ligase_IIc_anticod-bd"/>
</dbReference>
<gene>
    <name evidence="16" type="ORF">DRP43_05555</name>
</gene>
<dbReference type="SUPFAM" id="SSF55681">
    <property type="entry name" value="Class II aaRS and biotin synthetases"/>
    <property type="match status" value="1"/>
</dbReference>
<evidence type="ECO:0000256" key="14">
    <source>
        <dbReference type="NCBIfam" id="TIGR00344"/>
    </source>
</evidence>
<dbReference type="GO" id="GO:0004813">
    <property type="term" value="F:alanine-tRNA ligase activity"/>
    <property type="evidence" value="ECO:0007669"/>
    <property type="project" value="UniProtKB-UniRule"/>
</dbReference>
<dbReference type="FunFam" id="3.30.980.10:FF:000004">
    <property type="entry name" value="Alanine--tRNA ligase, cytoplasmic"/>
    <property type="match status" value="1"/>
</dbReference>
<dbReference type="InterPro" id="IPR018165">
    <property type="entry name" value="Ala-tRNA-synth_IIc_core"/>
</dbReference>
<dbReference type="GO" id="GO:0002161">
    <property type="term" value="F:aminoacyl-tRNA deacylase activity"/>
    <property type="evidence" value="ECO:0007669"/>
    <property type="project" value="TreeGrafter"/>
</dbReference>
<keyword evidence="8" id="KW-0547">Nucleotide-binding</keyword>
<evidence type="ECO:0000256" key="3">
    <source>
        <dbReference type="ARBA" id="ARBA00013168"/>
    </source>
</evidence>
<dbReference type="InterPro" id="IPR023033">
    <property type="entry name" value="Ala_tRNA_ligase_euk/bac"/>
</dbReference>
<evidence type="ECO:0000256" key="13">
    <source>
        <dbReference type="ARBA" id="ARBA00023146"/>
    </source>
</evidence>
<dbReference type="Gene3D" id="3.30.54.20">
    <property type="match status" value="1"/>
</dbReference>
<keyword evidence="6 16" id="KW-0436">Ligase</keyword>
<evidence type="ECO:0000256" key="9">
    <source>
        <dbReference type="ARBA" id="ARBA00022833"/>
    </source>
</evidence>
<evidence type="ECO:0000256" key="10">
    <source>
        <dbReference type="ARBA" id="ARBA00022840"/>
    </source>
</evidence>
<comment type="cofactor">
    <cofactor evidence="1">
        <name>Zn(2+)</name>
        <dbReference type="ChEBI" id="CHEBI:29105"/>
    </cofactor>
</comment>
<dbReference type="EC" id="6.1.1.7" evidence="3 14"/>
<evidence type="ECO:0000313" key="17">
    <source>
        <dbReference type="Proteomes" id="UP000271125"/>
    </source>
</evidence>
<dbReference type="InterPro" id="IPR018164">
    <property type="entry name" value="Ala-tRNA-synth_IIc_N"/>
</dbReference>
<dbReference type="PANTHER" id="PTHR11777:SF9">
    <property type="entry name" value="ALANINE--TRNA LIGASE, CYTOPLASMIC"/>
    <property type="match status" value="1"/>
</dbReference>
<feature type="domain" description="Alanyl-transfer RNA synthetases family profile" evidence="15">
    <location>
        <begin position="2"/>
        <end position="695"/>
    </location>
</feature>
<dbReference type="Pfam" id="PF07973">
    <property type="entry name" value="tRNA_SAD"/>
    <property type="match status" value="1"/>
</dbReference>
<protein>
    <recommendedName>
        <fullName evidence="4 14">Alanine--tRNA ligase</fullName>
        <ecNumber evidence="3 14">6.1.1.7</ecNumber>
    </recommendedName>
</protein>
<dbReference type="Proteomes" id="UP000271125">
    <property type="component" value="Unassembled WGS sequence"/>
</dbReference>
<keyword evidence="11" id="KW-0694">RNA-binding</keyword>
<dbReference type="GO" id="GO:0006419">
    <property type="term" value="P:alanyl-tRNA aminoacylation"/>
    <property type="evidence" value="ECO:0007669"/>
    <property type="project" value="UniProtKB-UniRule"/>
</dbReference>
<proteinExistence type="inferred from homology"/>
<comment type="caution">
    <text evidence="16">The sequence shown here is derived from an EMBL/GenBank/DDBJ whole genome shotgun (WGS) entry which is preliminary data.</text>
</comment>
<evidence type="ECO:0000256" key="12">
    <source>
        <dbReference type="ARBA" id="ARBA00022917"/>
    </source>
</evidence>
<dbReference type="GO" id="GO:0005524">
    <property type="term" value="F:ATP binding"/>
    <property type="evidence" value="ECO:0007669"/>
    <property type="project" value="UniProtKB-KW"/>
</dbReference>
<dbReference type="GO" id="GO:0046872">
    <property type="term" value="F:metal ion binding"/>
    <property type="evidence" value="ECO:0007669"/>
    <property type="project" value="UniProtKB-KW"/>
</dbReference>
<evidence type="ECO:0000259" key="15">
    <source>
        <dbReference type="PROSITE" id="PS50860"/>
    </source>
</evidence>
<dbReference type="EMBL" id="QNBD01000268">
    <property type="protein sequence ID" value="RKX68477.1"/>
    <property type="molecule type" value="Genomic_DNA"/>
</dbReference>
<keyword evidence="13" id="KW-0030">Aminoacyl-tRNA synthetase</keyword>
<name>A0A660SCR1_UNCT6</name>
<evidence type="ECO:0000313" key="16">
    <source>
        <dbReference type="EMBL" id="RKX68477.1"/>
    </source>
</evidence>
<dbReference type="FunFam" id="3.30.54.20:FF:000001">
    <property type="entry name" value="Alanine--tRNA ligase"/>
    <property type="match status" value="1"/>
</dbReference>
<organism evidence="16 17">
    <name type="scientific">candidate division TA06 bacterium</name>
    <dbReference type="NCBI Taxonomy" id="2250710"/>
    <lineage>
        <taxon>Bacteria</taxon>
        <taxon>Bacteria division TA06</taxon>
    </lineage>
</organism>
<sequence>MKTGKELRDLFLDYFKDKGHTIVKSSPLIPEDPTLLFTVAGMVQFKQYFSGISKPPNKRIASCQKCLRVGGKASDLENVGKTIRHHTFFEMLGNFSFKDYFKEDAIKWAWEFLTEIIMIDKEKFQVSVHKSDVNAYNIWKDQVGLSTDIIHRLGDKDNFWGPAGGQGACGPSSEIFYDLGREFDNMPGNCSVLTGCNRYIEVWNLVFPEFDQSLNGRRKPLINSGIDTGMGLERLAMIVQGKQSNYETDLFYPIIEEIQNITGRRYSENIVEIRIIADHIRALVSAISESIYPSNSGRGYVLRRLLRRAVRQLNKLGWDEPILYKLVSPTVDILGDIYPEIKDRYNQTSIVIKSEEEKFFKSLKKGLFYYEDMKNKVLKKKKTVFDGKSLFILYDTYGFPMDLLKVIVEDDGLVLDKAGFEKELIKAKEKAKASSKFKEEGKYQWVYFKKGESKFTGYDTLEGMTKIYAYRVRGKEIDIVLAETPFYAESGGQVGDSGRISGSDWYIDVRDTQKSPMGYIHIGKLSGDLKNESVYTKVDIKKRFDIARNHTSTHLLHSTLRKILGDHINQEGSFVSDNKMRFDFSHPLSLSKEETYEVERMVNEKILENIPLSIDELPIDEAKKTGAISLFGEKYGETVRIVSIGDFSKEFCGGTHLKNTGDIGLFRIVNESAVASGIRRVECITGFHAYEKALKDEETIESISDILSSPKNKIVDSIVKLLNENINLKNLSQQFEDKILKFKLSDVLNNKG</sequence>
<dbReference type="InterPro" id="IPR002318">
    <property type="entry name" value="Ala-tRNA-lgiase_IIc"/>
</dbReference>
<dbReference type="Pfam" id="PF01411">
    <property type="entry name" value="tRNA-synt_2c"/>
    <property type="match status" value="1"/>
</dbReference>
<evidence type="ECO:0000256" key="8">
    <source>
        <dbReference type="ARBA" id="ARBA00022741"/>
    </source>
</evidence>